<dbReference type="InterPro" id="IPR036148">
    <property type="entry name" value="MmgE/PrpD_sf"/>
</dbReference>
<feature type="domain" description="MmgE/PrpD C-terminal" evidence="3">
    <location>
        <begin position="272"/>
        <end position="429"/>
    </location>
</feature>
<evidence type="ECO:0000259" key="3">
    <source>
        <dbReference type="Pfam" id="PF19305"/>
    </source>
</evidence>
<feature type="domain" description="MmgE/PrpD N-terminal" evidence="2">
    <location>
        <begin position="8"/>
        <end position="246"/>
    </location>
</feature>
<proteinExistence type="inferred from homology"/>
<dbReference type="PANTHER" id="PTHR16943:SF8">
    <property type="entry name" value="2-METHYLCITRATE DEHYDRATASE"/>
    <property type="match status" value="1"/>
</dbReference>
<dbReference type="InterPro" id="IPR005656">
    <property type="entry name" value="MmgE_PrpD"/>
</dbReference>
<comment type="caution">
    <text evidence="4">The sequence shown here is derived from an EMBL/GenBank/DDBJ whole genome shotgun (WGS) entry which is preliminary data.</text>
</comment>
<reference evidence="4" key="1">
    <citation type="submission" date="2021-07" db="EMBL/GenBank/DDBJ databases">
        <title>New genus and species of the family Alcaligenaceae.</title>
        <authorList>
            <person name="Hahn M.W."/>
        </authorList>
    </citation>
    <scope>NUCLEOTIDE SEQUENCE</scope>
    <source>
        <strain evidence="4">LF4-65</strain>
    </source>
</reference>
<accession>A0A953N6J5</accession>
<dbReference type="Gene3D" id="1.10.4100.10">
    <property type="entry name" value="2-methylcitrate dehydratase PrpD"/>
    <property type="match status" value="1"/>
</dbReference>
<evidence type="ECO:0000256" key="1">
    <source>
        <dbReference type="ARBA" id="ARBA00006174"/>
    </source>
</evidence>
<gene>
    <name evidence="4" type="ORF">KZZ10_04240</name>
</gene>
<dbReference type="InterPro" id="IPR042183">
    <property type="entry name" value="MmgE/PrpD_sf_1"/>
</dbReference>
<dbReference type="GO" id="GO:0016829">
    <property type="term" value="F:lyase activity"/>
    <property type="evidence" value="ECO:0007669"/>
    <property type="project" value="InterPro"/>
</dbReference>
<dbReference type="PANTHER" id="PTHR16943">
    <property type="entry name" value="2-METHYLCITRATE DEHYDRATASE-RELATED"/>
    <property type="match status" value="1"/>
</dbReference>
<dbReference type="Pfam" id="PF19305">
    <property type="entry name" value="MmgE_PrpD_C"/>
    <property type="match status" value="1"/>
</dbReference>
<protein>
    <submittedName>
        <fullName evidence="4">MmgE/PrpD family protein</fullName>
    </submittedName>
</protein>
<dbReference type="Gene3D" id="3.30.1330.120">
    <property type="entry name" value="2-methylcitrate dehydratase PrpD"/>
    <property type="match status" value="1"/>
</dbReference>
<dbReference type="InterPro" id="IPR045337">
    <property type="entry name" value="MmgE_PrpD_C"/>
</dbReference>
<dbReference type="AlphaFoldDB" id="A0A953N6J5"/>
<dbReference type="Pfam" id="PF03972">
    <property type="entry name" value="MmgE_PrpD_N"/>
    <property type="match status" value="1"/>
</dbReference>
<dbReference type="InterPro" id="IPR045336">
    <property type="entry name" value="MmgE_PrpD_N"/>
</dbReference>
<evidence type="ECO:0000313" key="5">
    <source>
        <dbReference type="Proteomes" id="UP000739565"/>
    </source>
</evidence>
<comment type="similarity">
    <text evidence="1">Belongs to the PrpD family.</text>
</comment>
<organism evidence="4 5">
    <name type="scientific">Zwartia hollandica</name>
    <dbReference type="NCBI Taxonomy" id="324606"/>
    <lineage>
        <taxon>Bacteria</taxon>
        <taxon>Pseudomonadati</taxon>
        <taxon>Pseudomonadota</taxon>
        <taxon>Betaproteobacteria</taxon>
        <taxon>Burkholderiales</taxon>
        <taxon>Alcaligenaceae</taxon>
        <taxon>Zwartia</taxon>
    </lineage>
</organism>
<sequence>MSKNMTLDFVALLRAWSIEDPALLRLARLLLLDGLAVALAGSDQPGPSLAGALARKQGGNQSATVIGQGFLTSPSQAAQINGMSMHVLDYEPMWNPPNHALSTMLPGLLALAEQQEASGAGPQGERLLCALLKGIEAQGRLRLASGQIEPRELSLHPPGVVGPLACAIACGEFLGLPEVQHIAAIGIAASRAGGVLANVGSMTKALHCGDACRSGLEAALLAQAGFTADADALSGPRGYAQAYFGDRFDASHLLAPLLVPRALTPGPAWKLFPSQYATHFAITAALDCRAQITQPNNIQRVEILTPVMPYIDRPNPTSGLDGKFSLQYCVVAALLDARLNLDSFSDTRRFSEDAKHLLSVTQLTQTAEISGRFDAMHVEVCVTLADGSVIRQQCASPLGSWSRPIAPEVIESKAHDLIDRRISPELSQTFWAEFQAPIKVLRISTLLRCLAEEQSRA</sequence>
<evidence type="ECO:0000313" key="4">
    <source>
        <dbReference type="EMBL" id="MBZ1349847.1"/>
    </source>
</evidence>
<dbReference type="SUPFAM" id="SSF103378">
    <property type="entry name" value="2-methylcitrate dehydratase PrpD"/>
    <property type="match status" value="1"/>
</dbReference>
<dbReference type="RefSeq" id="WP_259660262.1">
    <property type="nucleotide sequence ID" value="NZ_JAHXRI010000006.1"/>
</dbReference>
<dbReference type="Proteomes" id="UP000739565">
    <property type="component" value="Unassembled WGS sequence"/>
</dbReference>
<evidence type="ECO:0000259" key="2">
    <source>
        <dbReference type="Pfam" id="PF03972"/>
    </source>
</evidence>
<keyword evidence="5" id="KW-1185">Reference proteome</keyword>
<dbReference type="InterPro" id="IPR042188">
    <property type="entry name" value="MmgE/PrpD_sf_2"/>
</dbReference>
<name>A0A953N6J5_9BURK</name>
<dbReference type="EMBL" id="JAHXRI010000006">
    <property type="protein sequence ID" value="MBZ1349847.1"/>
    <property type="molecule type" value="Genomic_DNA"/>
</dbReference>